<feature type="region of interest" description="Disordered" evidence="15">
    <location>
        <begin position="117"/>
        <end position="142"/>
    </location>
</feature>
<evidence type="ECO:0000313" key="17">
    <source>
        <dbReference type="Proteomes" id="UP001303046"/>
    </source>
</evidence>
<comment type="caution">
    <text evidence="16">The sequence shown here is derived from an EMBL/GenBank/DDBJ whole genome shotgun (WGS) entry which is preliminary data.</text>
</comment>
<sequence length="534" mass="59912">MARTASSTLTKNVPIVEVVQGIIQKRDYYGQLGIVRSKRREARNSCISGCARSGAFAACGWNRDSPKRNYAKVRIGPIGSADKRRGTASSRQLPRRFAPCVSLIDTFGAVGIGEGSSSSASVDLGPTSPKSQERGFGSTPEDCMGPDIETLILVLYRLSRRTRNKTSEKNRMSVKVDSCVSPTKPCEEQTPVEEYFFEGAEKLLELWFGNRNAKTGSLRLIPRYELDAMLDIARCKVLQSAHTGHIDSYVLSESSLFVSERRLILKTCGSTRLLAALPIIIELAKSYGGFDEVVSVYYSRKNFLRPELQPEEHRSFDAEVEYLDGFFHDGHAYCMGSLKQDCWYLYTYHVPQPVTKVADHTLEILMTDLDEDVLHTFTKDACENGKDCTERAGINRIVPKGTVIHEELFEPCGYSMNAFLPDSDHYATIHVTPEKEFSFASFETNQDLVCLYKQTKEVLNCFRPGKLLMTVFANDGSSKGRDAQQQLWDRELPGYKRTNVQFVRLETETLVYAHFVRKDGTESSSDEDDGALSE</sequence>
<comment type="pathway">
    <text evidence="2">Amine and polyamine biosynthesis; S-adenosylmethioninamine biosynthesis; S-adenosylmethioninamine from S-adenosyl-L-methionine: step 1/1.</text>
</comment>
<dbReference type="Gene3D" id="3.60.90.10">
    <property type="entry name" value="S-adenosylmethionine decarboxylase"/>
    <property type="match status" value="1"/>
</dbReference>
<dbReference type="InterPro" id="IPR016067">
    <property type="entry name" value="S-AdoMet_deCO2ase_core"/>
</dbReference>
<comment type="catalytic activity">
    <reaction evidence="14">
        <text>S-adenosyl-L-methionine + H(+) = S-adenosyl 3-(methylsulfanyl)propylamine + CO2</text>
        <dbReference type="Rhea" id="RHEA:15981"/>
        <dbReference type="ChEBI" id="CHEBI:15378"/>
        <dbReference type="ChEBI" id="CHEBI:16526"/>
        <dbReference type="ChEBI" id="CHEBI:57443"/>
        <dbReference type="ChEBI" id="CHEBI:59789"/>
        <dbReference type="EC" id="4.1.1.50"/>
    </reaction>
</comment>
<evidence type="ECO:0000313" key="16">
    <source>
        <dbReference type="EMBL" id="KAK6731835.1"/>
    </source>
</evidence>
<evidence type="ECO:0000256" key="8">
    <source>
        <dbReference type="ARBA" id="ARBA00023066"/>
    </source>
</evidence>
<evidence type="ECO:0000256" key="3">
    <source>
        <dbReference type="ARBA" id="ARBA00008466"/>
    </source>
</evidence>
<keyword evidence="13" id="KW-0670">Pyruvate</keyword>
<name>A0ABR1C310_NECAM</name>
<proteinExistence type="inferred from homology"/>
<dbReference type="NCBIfam" id="TIGR00535">
    <property type="entry name" value="SAM_DCase"/>
    <property type="match status" value="1"/>
</dbReference>
<dbReference type="PROSITE" id="PS01336">
    <property type="entry name" value="ADOMETDC"/>
    <property type="match status" value="1"/>
</dbReference>
<keyword evidence="6" id="KW-0210">Decarboxylase</keyword>
<keyword evidence="7" id="KW-0068">Autocatalytic cleavage</keyword>
<dbReference type="Proteomes" id="UP001303046">
    <property type="component" value="Unassembled WGS sequence"/>
</dbReference>
<evidence type="ECO:0000256" key="13">
    <source>
        <dbReference type="ARBA" id="ARBA00023317"/>
    </source>
</evidence>
<evidence type="ECO:0000256" key="10">
    <source>
        <dbReference type="ARBA" id="ARBA00023145"/>
    </source>
</evidence>
<keyword evidence="17" id="KW-1185">Reference proteome</keyword>
<keyword evidence="10" id="KW-0865">Zymogen</keyword>
<keyword evidence="11" id="KW-0456">Lyase</keyword>
<keyword evidence="9" id="KW-0620">Polyamine biosynthesis</keyword>
<keyword evidence="5" id="KW-0949">S-adenosyl-L-methionine</keyword>
<gene>
    <name evidence="16" type="primary">Necator_chrI.g4100</name>
    <name evidence="16" type="ORF">RB195_007971</name>
</gene>
<dbReference type="PANTHER" id="PTHR11570">
    <property type="entry name" value="S-ADENOSYLMETHIONINE DECARBOXYLASE"/>
    <property type="match status" value="1"/>
</dbReference>
<evidence type="ECO:0000256" key="9">
    <source>
        <dbReference type="ARBA" id="ARBA00023115"/>
    </source>
</evidence>
<evidence type="ECO:0000256" key="12">
    <source>
        <dbReference type="ARBA" id="ARBA00023270"/>
    </source>
</evidence>
<protein>
    <recommendedName>
        <fullName evidence="4">adenosylmethionine decarboxylase</fullName>
        <ecNumber evidence="4">4.1.1.50</ecNumber>
    </recommendedName>
</protein>
<evidence type="ECO:0000256" key="6">
    <source>
        <dbReference type="ARBA" id="ARBA00022793"/>
    </source>
</evidence>
<evidence type="ECO:0000256" key="4">
    <source>
        <dbReference type="ARBA" id="ARBA00012357"/>
    </source>
</evidence>
<comment type="cofactor">
    <cofactor evidence="1">
        <name>pyruvate</name>
        <dbReference type="ChEBI" id="CHEBI:15361"/>
    </cofactor>
</comment>
<dbReference type="InterPro" id="IPR048283">
    <property type="entry name" value="AdoMetDC-like"/>
</dbReference>
<evidence type="ECO:0000256" key="5">
    <source>
        <dbReference type="ARBA" id="ARBA00022691"/>
    </source>
</evidence>
<organism evidence="16 17">
    <name type="scientific">Necator americanus</name>
    <name type="common">Human hookworm</name>
    <dbReference type="NCBI Taxonomy" id="51031"/>
    <lineage>
        <taxon>Eukaryota</taxon>
        <taxon>Metazoa</taxon>
        <taxon>Ecdysozoa</taxon>
        <taxon>Nematoda</taxon>
        <taxon>Chromadorea</taxon>
        <taxon>Rhabditida</taxon>
        <taxon>Rhabditina</taxon>
        <taxon>Rhabditomorpha</taxon>
        <taxon>Strongyloidea</taxon>
        <taxon>Ancylostomatidae</taxon>
        <taxon>Bunostominae</taxon>
        <taxon>Necator</taxon>
    </lineage>
</organism>
<dbReference type="Pfam" id="PF01536">
    <property type="entry name" value="SAM_decarbox"/>
    <property type="match status" value="1"/>
</dbReference>
<evidence type="ECO:0000256" key="7">
    <source>
        <dbReference type="ARBA" id="ARBA00022813"/>
    </source>
</evidence>
<keyword evidence="12" id="KW-0704">Schiff base</keyword>
<dbReference type="EC" id="4.1.1.50" evidence="4"/>
<evidence type="ECO:0000256" key="1">
    <source>
        <dbReference type="ARBA" id="ARBA00001928"/>
    </source>
</evidence>
<comment type="similarity">
    <text evidence="3">Belongs to the eukaryotic AdoMetDC family.</text>
</comment>
<dbReference type="EMBL" id="JAVFWL010000001">
    <property type="protein sequence ID" value="KAK6731835.1"/>
    <property type="molecule type" value="Genomic_DNA"/>
</dbReference>
<evidence type="ECO:0000256" key="11">
    <source>
        <dbReference type="ARBA" id="ARBA00023239"/>
    </source>
</evidence>
<evidence type="ECO:0000256" key="14">
    <source>
        <dbReference type="ARBA" id="ARBA00048112"/>
    </source>
</evidence>
<accession>A0ABR1C310</accession>
<dbReference type="InterPro" id="IPR018166">
    <property type="entry name" value="S-AdoMet_deCO2ase_CS"/>
</dbReference>
<evidence type="ECO:0000256" key="15">
    <source>
        <dbReference type="SAM" id="MobiDB-lite"/>
    </source>
</evidence>
<evidence type="ECO:0000256" key="2">
    <source>
        <dbReference type="ARBA" id="ARBA00004911"/>
    </source>
</evidence>
<dbReference type="SUPFAM" id="SSF56276">
    <property type="entry name" value="S-adenosylmethionine decarboxylase"/>
    <property type="match status" value="1"/>
</dbReference>
<dbReference type="InterPro" id="IPR001985">
    <property type="entry name" value="S-AdoMet_decarboxylase_euk"/>
</dbReference>
<dbReference type="PANTHER" id="PTHR11570:SF0">
    <property type="entry name" value="S-ADENOSYLMETHIONINE DECARBOXYLASE PROENZYME"/>
    <property type="match status" value="1"/>
</dbReference>
<reference evidence="16 17" key="1">
    <citation type="submission" date="2023-08" db="EMBL/GenBank/DDBJ databases">
        <title>A Necator americanus chromosomal reference genome.</title>
        <authorList>
            <person name="Ilik V."/>
            <person name="Petrzelkova K.J."/>
            <person name="Pardy F."/>
            <person name="Fuh T."/>
            <person name="Niatou-Singa F.S."/>
            <person name="Gouil Q."/>
            <person name="Baker L."/>
            <person name="Ritchie M.E."/>
            <person name="Jex A.R."/>
            <person name="Gazzola D."/>
            <person name="Li H."/>
            <person name="Toshio Fujiwara R."/>
            <person name="Zhan B."/>
            <person name="Aroian R.V."/>
            <person name="Pafco B."/>
            <person name="Schwarz E.M."/>
        </authorList>
    </citation>
    <scope>NUCLEOTIDE SEQUENCE [LARGE SCALE GENOMIC DNA]</scope>
    <source>
        <strain evidence="16 17">Aroian</strain>
        <tissue evidence="16">Whole animal</tissue>
    </source>
</reference>
<keyword evidence="8" id="KW-0745">Spermidine biosynthesis</keyword>